<evidence type="ECO:0000313" key="1">
    <source>
        <dbReference type="EMBL" id="KAJ8425585.1"/>
    </source>
</evidence>
<dbReference type="EMBL" id="JAKOGI010001446">
    <property type="protein sequence ID" value="KAJ8425585.1"/>
    <property type="molecule type" value="Genomic_DNA"/>
</dbReference>
<sequence length="155" mass="17654">MSPSKKLIGELTEKSGRCTLKVKIVEKFRPMCSLQKTKYQRYVMRDEKGDETSATVFGDDVDVYDKTIKQHGQHEISNAKIKLDSEIIADEKKMPKKYSEPMANHMYDMSNEERDHFLHEIGVELVNKAFYVKVAPSPGLAAEGGGKIGFPFFFE</sequence>
<dbReference type="Gene3D" id="2.40.50.140">
    <property type="entry name" value="Nucleic acid-binding proteins"/>
    <property type="match status" value="1"/>
</dbReference>
<accession>A0A9Q1JN48</accession>
<evidence type="ECO:0000313" key="2">
    <source>
        <dbReference type="Proteomes" id="UP001153076"/>
    </source>
</evidence>
<reference evidence="1" key="1">
    <citation type="submission" date="2022-04" db="EMBL/GenBank/DDBJ databases">
        <title>Carnegiea gigantea Genome sequencing and assembly v2.</title>
        <authorList>
            <person name="Copetti D."/>
            <person name="Sanderson M.J."/>
            <person name="Burquez A."/>
            <person name="Wojciechowski M.F."/>
        </authorList>
    </citation>
    <scope>NUCLEOTIDE SEQUENCE</scope>
    <source>
        <strain evidence="1">SGP5-SGP5p</strain>
        <tissue evidence="1">Aerial part</tissue>
    </source>
</reference>
<dbReference type="OrthoDB" id="1725660at2759"/>
<dbReference type="SUPFAM" id="SSF50249">
    <property type="entry name" value="Nucleic acid-binding proteins"/>
    <property type="match status" value="1"/>
</dbReference>
<name>A0A9Q1JN48_9CARY</name>
<gene>
    <name evidence="1" type="ORF">Cgig2_011788</name>
</gene>
<protein>
    <submittedName>
        <fullName evidence="1">Uncharacterized protein</fullName>
    </submittedName>
</protein>
<dbReference type="InterPro" id="IPR012340">
    <property type="entry name" value="NA-bd_OB-fold"/>
</dbReference>
<dbReference type="Proteomes" id="UP001153076">
    <property type="component" value="Unassembled WGS sequence"/>
</dbReference>
<comment type="caution">
    <text evidence="1">The sequence shown here is derived from an EMBL/GenBank/DDBJ whole genome shotgun (WGS) entry which is preliminary data.</text>
</comment>
<dbReference type="AlphaFoldDB" id="A0A9Q1JN48"/>
<organism evidence="1 2">
    <name type="scientific">Carnegiea gigantea</name>
    <dbReference type="NCBI Taxonomy" id="171969"/>
    <lineage>
        <taxon>Eukaryota</taxon>
        <taxon>Viridiplantae</taxon>
        <taxon>Streptophyta</taxon>
        <taxon>Embryophyta</taxon>
        <taxon>Tracheophyta</taxon>
        <taxon>Spermatophyta</taxon>
        <taxon>Magnoliopsida</taxon>
        <taxon>eudicotyledons</taxon>
        <taxon>Gunneridae</taxon>
        <taxon>Pentapetalae</taxon>
        <taxon>Caryophyllales</taxon>
        <taxon>Cactineae</taxon>
        <taxon>Cactaceae</taxon>
        <taxon>Cactoideae</taxon>
        <taxon>Echinocereeae</taxon>
        <taxon>Carnegiea</taxon>
    </lineage>
</organism>
<keyword evidence="2" id="KW-1185">Reference proteome</keyword>
<proteinExistence type="predicted"/>